<dbReference type="InterPro" id="IPR006145">
    <property type="entry name" value="PsdUridine_synth_RsuA/RluA"/>
</dbReference>
<evidence type="ECO:0000256" key="4">
    <source>
        <dbReference type="PROSITE-ProRule" id="PRU00182"/>
    </source>
</evidence>
<feature type="domain" description="RNA-binding S4" evidence="6">
    <location>
        <begin position="1"/>
        <end position="63"/>
    </location>
</feature>
<dbReference type="PANTHER" id="PTHR47683:SF4">
    <property type="entry name" value="PSEUDOURIDINE SYNTHASE"/>
    <property type="match status" value="1"/>
</dbReference>
<dbReference type="InterPro" id="IPR018496">
    <property type="entry name" value="PsdUridine_synth_RsuA/RluB_CS"/>
</dbReference>
<dbReference type="PROSITE" id="PS01149">
    <property type="entry name" value="PSI_RSU"/>
    <property type="match status" value="1"/>
</dbReference>
<keyword evidence="3 5" id="KW-0413">Isomerase</keyword>
<accession>A0A6N2YV36</accession>
<dbReference type="InterPro" id="IPR036986">
    <property type="entry name" value="S4_RNA-bd_sf"/>
</dbReference>
<dbReference type="AlphaFoldDB" id="A0A6N2YV36"/>
<dbReference type="InterPro" id="IPR042092">
    <property type="entry name" value="PsdUridine_s_RsuA/RluB/E/F_cat"/>
</dbReference>
<dbReference type="InterPro" id="IPR000748">
    <property type="entry name" value="PsdUridine_synth_RsuA/RluB/E/F"/>
</dbReference>
<dbReference type="InterPro" id="IPR002942">
    <property type="entry name" value="S4_RNA-bd"/>
</dbReference>
<dbReference type="Gene3D" id="3.30.70.1560">
    <property type="entry name" value="Alpha-L RNA-binding motif"/>
    <property type="match status" value="1"/>
</dbReference>
<reference evidence="7" key="1">
    <citation type="submission" date="2019-11" db="EMBL/GenBank/DDBJ databases">
        <authorList>
            <person name="Feng L."/>
        </authorList>
    </citation>
    <scope>NUCLEOTIDE SEQUENCE</scope>
    <source>
        <strain evidence="7">ECasseliflavusLFYP2</strain>
    </source>
</reference>
<evidence type="ECO:0000256" key="2">
    <source>
        <dbReference type="ARBA" id="ARBA00022884"/>
    </source>
</evidence>
<proteinExistence type="inferred from homology"/>
<dbReference type="SMART" id="SM00363">
    <property type="entry name" value="S4"/>
    <property type="match status" value="1"/>
</dbReference>
<dbReference type="NCBIfam" id="TIGR00093">
    <property type="entry name" value="pseudouridine synthase"/>
    <property type="match status" value="1"/>
</dbReference>
<organism evidence="7">
    <name type="scientific">Enterococcus casseliflavus</name>
    <name type="common">Enterococcus flavescens</name>
    <dbReference type="NCBI Taxonomy" id="37734"/>
    <lineage>
        <taxon>Bacteria</taxon>
        <taxon>Bacillati</taxon>
        <taxon>Bacillota</taxon>
        <taxon>Bacilli</taxon>
        <taxon>Lactobacillales</taxon>
        <taxon>Enterococcaceae</taxon>
        <taxon>Enterococcus</taxon>
    </lineage>
</organism>
<evidence type="ECO:0000313" key="7">
    <source>
        <dbReference type="EMBL" id="VYT70829.1"/>
    </source>
</evidence>
<dbReference type="InterPro" id="IPR020094">
    <property type="entry name" value="TruA/RsuA/RluB/E/F_N"/>
</dbReference>
<dbReference type="PANTHER" id="PTHR47683">
    <property type="entry name" value="PSEUDOURIDINE SYNTHASE FAMILY PROTEIN-RELATED"/>
    <property type="match status" value="1"/>
</dbReference>
<gene>
    <name evidence="7" type="primary">rsuA_2</name>
    <name evidence="7" type="ORF">ECLFYP2_01417</name>
</gene>
<name>A0A6N2YV36_ENTCA</name>
<dbReference type="FunFam" id="3.30.70.1560:FF:000001">
    <property type="entry name" value="Pseudouridine synthase"/>
    <property type="match status" value="1"/>
</dbReference>
<dbReference type="Pfam" id="PF01479">
    <property type="entry name" value="S4"/>
    <property type="match status" value="1"/>
</dbReference>
<sequence length="238" mass="26664">MRLDKVIEQQLNTSRKEMKRLFQQGKVLVDQRIEGRPERNVDSAIHQIIVAGRQLETQERYYIVNKPNGVVTANVDQQHQTVIDLIAPKDQHPDLYAVGRLDRDTEGLVLVTTNGQLGYDLLHPTKKVTKRYEVVVNDLVTPEDVAAFATGITFHGGVTCKPAALTIIDARAARSFVSLEIAEGKFHQVKKMFLARGKKVIQLKRTAMGSLVLPDDLAVGSYRSLTQEELRGLAAHFR</sequence>
<dbReference type="GO" id="GO:0120159">
    <property type="term" value="F:rRNA pseudouridine synthase activity"/>
    <property type="evidence" value="ECO:0007669"/>
    <property type="project" value="UniProtKB-ARBA"/>
</dbReference>
<dbReference type="EC" id="5.4.99.-" evidence="5"/>
<dbReference type="GO" id="GO:0003723">
    <property type="term" value="F:RNA binding"/>
    <property type="evidence" value="ECO:0007669"/>
    <property type="project" value="UniProtKB-KW"/>
</dbReference>
<protein>
    <recommendedName>
        <fullName evidence="5">Pseudouridine synthase</fullName>
        <ecNumber evidence="5">5.4.99.-</ecNumber>
    </recommendedName>
</protein>
<dbReference type="GO" id="GO:0005829">
    <property type="term" value="C:cytosol"/>
    <property type="evidence" value="ECO:0007669"/>
    <property type="project" value="UniProtKB-ARBA"/>
</dbReference>
<comment type="similarity">
    <text evidence="1 5">Belongs to the pseudouridine synthase RsuA family.</text>
</comment>
<evidence type="ECO:0000256" key="1">
    <source>
        <dbReference type="ARBA" id="ARBA00008348"/>
    </source>
</evidence>
<dbReference type="CDD" id="cd00165">
    <property type="entry name" value="S4"/>
    <property type="match status" value="1"/>
</dbReference>
<dbReference type="RefSeq" id="WP_016609902.1">
    <property type="nucleotide sequence ID" value="NZ_CACRTX010000003.1"/>
</dbReference>
<dbReference type="SUPFAM" id="SSF55174">
    <property type="entry name" value="Alpha-L RNA-binding motif"/>
    <property type="match status" value="1"/>
</dbReference>
<dbReference type="PROSITE" id="PS50889">
    <property type="entry name" value="S4"/>
    <property type="match status" value="1"/>
</dbReference>
<dbReference type="InterPro" id="IPR050343">
    <property type="entry name" value="RsuA_PseudoU_synthase"/>
</dbReference>
<dbReference type="Gene3D" id="3.10.290.10">
    <property type="entry name" value="RNA-binding S4 domain"/>
    <property type="match status" value="1"/>
</dbReference>
<dbReference type="SUPFAM" id="SSF55120">
    <property type="entry name" value="Pseudouridine synthase"/>
    <property type="match status" value="1"/>
</dbReference>
<dbReference type="EMBL" id="CACRTX010000003">
    <property type="protein sequence ID" value="VYT70829.1"/>
    <property type="molecule type" value="Genomic_DNA"/>
</dbReference>
<dbReference type="CDD" id="cd02553">
    <property type="entry name" value="PseudoU_synth_RsuA"/>
    <property type="match status" value="1"/>
</dbReference>
<dbReference type="InterPro" id="IPR020103">
    <property type="entry name" value="PsdUridine_synth_cat_dom_sf"/>
</dbReference>
<dbReference type="Gene3D" id="3.30.70.580">
    <property type="entry name" value="Pseudouridine synthase I, catalytic domain, N-terminal subdomain"/>
    <property type="match status" value="1"/>
</dbReference>
<evidence type="ECO:0000259" key="6">
    <source>
        <dbReference type="SMART" id="SM00363"/>
    </source>
</evidence>
<evidence type="ECO:0000256" key="3">
    <source>
        <dbReference type="ARBA" id="ARBA00023235"/>
    </source>
</evidence>
<evidence type="ECO:0000256" key="5">
    <source>
        <dbReference type="RuleBase" id="RU003887"/>
    </source>
</evidence>
<keyword evidence="2 4" id="KW-0694">RNA-binding</keyword>
<dbReference type="GO" id="GO:0000455">
    <property type="term" value="P:enzyme-directed rRNA pseudouridine synthesis"/>
    <property type="evidence" value="ECO:0007669"/>
    <property type="project" value="UniProtKB-ARBA"/>
</dbReference>
<dbReference type="Pfam" id="PF00849">
    <property type="entry name" value="PseudoU_synth_2"/>
    <property type="match status" value="1"/>
</dbReference>